<organism evidence="2 3">
    <name type="scientific">Flavobacterium collinsii</name>
    <dbReference type="NCBI Taxonomy" id="1114861"/>
    <lineage>
        <taxon>Bacteria</taxon>
        <taxon>Pseudomonadati</taxon>
        <taxon>Bacteroidota</taxon>
        <taxon>Flavobacteriia</taxon>
        <taxon>Flavobacteriales</taxon>
        <taxon>Flavobacteriaceae</taxon>
        <taxon>Flavobacterium</taxon>
    </lineage>
</organism>
<dbReference type="RefSeq" id="WP_263362886.1">
    <property type="nucleotide sequence ID" value="NZ_OX336425.1"/>
</dbReference>
<dbReference type="PANTHER" id="PTHR12147:SF26">
    <property type="entry name" value="PEPTIDASE M28 DOMAIN-CONTAINING PROTEIN"/>
    <property type="match status" value="1"/>
</dbReference>
<dbReference type="Pfam" id="PF04389">
    <property type="entry name" value="Peptidase_M28"/>
    <property type="match status" value="1"/>
</dbReference>
<sequence length="437" mass="48553">MRKIIVSVFVLSQCFNVHGQSIDKIITNKEVTRIEKILSADDMQGRRTFTPGIDKASAFIESEFKEIGLQTFNAATNYRQEFSMTDSKAISSKITIDGKEINNNQVVTFSYLPQVSLTEKSDISVVKINKGDNIGEKFNEYYKSPKNLLVLVDPSFDKVLPNIQHIDRITANPGNNTIMFVFGTPEATTFSVELTNTISKKTLNNVVGILPGKTKPNEYVIFSGHYDHLGVGSPQEGIPHPATDSIYNGANDDAAGTTAVIMLAKYFKKQNNNERTIIFTTFTAEELGGYGAKYFSKQLAPEKVIAMFNIEMIGTESKWGKNSAYITGYEKSNMGQILQTNLTGTSFKFYADPYPEQQLFYRSDNATLAKLGVPAHTISTSKMDNELKYHTADDEFETLDIDNMTQIIKSIALSSSSIISGKDTPTRVNTTQLKQSK</sequence>
<feature type="domain" description="Peptidase M28" evidence="1">
    <location>
        <begin position="205"/>
        <end position="410"/>
    </location>
</feature>
<dbReference type="Gene3D" id="3.40.630.10">
    <property type="entry name" value="Zn peptidases"/>
    <property type="match status" value="1"/>
</dbReference>
<gene>
    <name evidence="2" type="ORF">TRV642_2023</name>
</gene>
<evidence type="ECO:0000313" key="3">
    <source>
        <dbReference type="Proteomes" id="UP001152749"/>
    </source>
</evidence>
<dbReference type="GO" id="GO:0006508">
    <property type="term" value="P:proteolysis"/>
    <property type="evidence" value="ECO:0007669"/>
    <property type="project" value="InterPro"/>
</dbReference>
<evidence type="ECO:0000259" key="1">
    <source>
        <dbReference type="Pfam" id="PF04389"/>
    </source>
</evidence>
<proteinExistence type="predicted"/>
<name>A0A9W4TG70_9FLAO</name>
<dbReference type="Proteomes" id="UP001152749">
    <property type="component" value="Chromosome"/>
</dbReference>
<evidence type="ECO:0000313" key="2">
    <source>
        <dbReference type="EMBL" id="CAI2766945.1"/>
    </source>
</evidence>
<reference evidence="2" key="1">
    <citation type="submission" date="2022-09" db="EMBL/GenBank/DDBJ databases">
        <authorList>
            <person name="Duchaud E."/>
        </authorList>
    </citation>
    <scope>NUCLEOTIDE SEQUENCE</scope>
    <source>
        <strain evidence="2">TRV642</strain>
    </source>
</reference>
<dbReference type="InterPro" id="IPR007484">
    <property type="entry name" value="Peptidase_M28"/>
</dbReference>
<dbReference type="KEGG" id="fcs:TRV642_2023"/>
<accession>A0A9W4TG70</accession>
<dbReference type="EMBL" id="OX336425">
    <property type="protein sequence ID" value="CAI2766945.1"/>
    <property type="molecule type" value="Genomic_DNA"/>
</dbReference>
<dbReference type="GO" id="GO:0008235">
    <property type="term" value="F:metalloexopeptidase activity"/>
    <property type="evidence" value="ECO:0007669"/>
    <property type="project" value="InterPro"/>
</dbReference>
<dbReference type="PANTHER" id="PTHR12147">
    <property type="entry name" value="METALLOPEPTIDASE M28 FAMILY MEMBER"/>
    <property type="match status" value="1"/>
</dbReference>
<dbReference type="AlphaFoldDB" id="A0A9W4TG70"/>
<dbReference type="SUPFAM" id="SSF53187">
    <property type="entry name" value="Zn-dependent exopeptidases"/>
    <property type="match status" value="1"/>
</dbReference>
<dbReference type="InterPro" id="IPR045175">
    <property type="entry name" value="M28_fam"/>
</dbReference>
<protein>
    <submittedName>
        <fullName evidence="2">Peptidase_M28 domain-containing protein</fullName>
    </submittedName>
</protein>